<accession>A0ABR9VW26</accession>
<evidence type="ECO:0000313" key="1">
    <source>
        <dbReference type="EMBL" id="MBE9255565.1"/>
    </source>
</evidence>
<dbReference type="InterPro" id="IPR036890">
    <property type="entry name" value="HATPase_C_sf"/>
</dbReference>
<dbReference type="SUPFAM" id="SSF55874">
    <property type="entry name" value="ATPase domain of HSP90 chaperone/DNA topoisomerase II/histidine kinase"/>
    <property type="match status" value="1"/>
</dbReference>
<dbReference type="EMBL" id="JADEVV010000070">
    <property type="protein sequence ID" value="MBE9255565.1"/>
    <property type="molecule type" value="Genomic_DNA"/>
</dbReference>
<sequence length="2200" mass="254279">MSDLDKLAVENYLKNIFLKQENNYSEYFILWLPLRASNQHRCLLPNIYDCQTIQEHFPSNAPIKIGKLLPLLNSLESIHYWTPDARSNLMESFKVEIEDSQQQFSYPKAGNDFCEVSLCRNLSGSIRVSTSTKISYEGIEATLSEDAFYPLMVNTADEYEARDPFWSTLSNLANWPKRVTYDQTGNPKVVPDKAVPHCGAIFLRYPSDKANSNLTLQWAVFLPLEEIEEDNLTHEEIPIDSIYEYTLILHGYFFLDSGRRSIEGITQIYDGRPNIEKPKNKDEMIQGWNYILAKEGTLSNVLKALEAFSQNPDVEDSDISSVCLGLLRSKLFQQSLLHPYLYKSGYWIYQVKRDSIEWCLVSHNRILSLPGIPNWEVWAELKHIATHTHLILKAKPNLLPHNKPDQWNDDEITRTLTSLDILQIFQDSNELIFLTEWLDIIARNDHDEKFSNDVQDLLQEKLQIILTQSDWTDFEETTKISFFTSIIPRLNKSRWFCLDTSDIALFKHLNEVQDKILLLPQYLSPEDSSNNLPGNNAARLISGLIKYREYNPKNSSIKFIVLQIVQAIKENERSIFREQIKNLPFIPGYNCRDNRVEFYSLNDIDNYNDYILRDLFYDNKSHNELAKALQNTLANKDVILIDQQLARELYIDLVECNYETCFKILGQRPSLASPKNRVDILRQLLHGHDFQALRFLLHGYSEHYENRNSLYIASQKSQAWSKIARCILKDWQIVPQELAQIIPQDRWGDLEISSISPENLIRDLQHLDPSQLNLRDFTTEERQEILNQVSAYGTPQLWRSLPLHTSSAGSIVAITNNTYLKNPEFDLPHQLESHVVLIEKTNRPDWIQQWEPKAAIATILKLSDPEQYCNLLLELIPKTPNLKDDNELITLLKKVAWLQLETGDKISPSRVILLPNKYELSSFKDRLQSVFQSEKSPYVSRSMLAENVVNSQSLDAVCEIWYYNQILRFLLRESQIPSNHVALILDVLTNLKQHNQSLSNEIKDCLKITPWLVDKDNQPRSPEQIINLPRLEDYVKEILSGSNPQQYISFSMLREEVRDKNILSSQLISEWFTSGEDAFEKLGETISSQSRHYLGDIDLNTLRDKRDFVETLYSTLKDCEETLILKLAQDLDAFYVFIFERLLKPIDNCNRITRILNYITKRNCKPNKTEIQIFNIYLTLACELNEFGSMILPNINLLNKNKEWKDPILLCDGSNNYNISSEYILDSDQRDILADYLNQIVANTYILQKSEQTSLNSDQIQSDNDFSNNSRRLEDYFKPWLQYIPSQAIGSIIALLAGSNHNILQLAQNFLQRRPVEDFRDELLFGDLKSKVFSIQINDGETQVVQSILGNTLQAPVSSLENLETIFLGTINYSDPTISLRRIDLKQLNREKVEHLLFQSFIQLMNALNKNGYSSQKSIIENTWSRLNSSERIEVEVAKDFILSNSKYLLRSLGVKNSKIKEKLRLWADKEFALSDWRQKKPKNEKDFTRLTQDIEKISDEIGNLIQSNKNQFEILSAVRKKIGEGQYGYHESNIPFEIFQNADDAVKELEIFSGTVDSERQYFVLKCNSVLLSFIHWGRPINKFCSAEHHNQDFRDKGFDQDLVKMLSFSISDKGEDETGKFGLGFKTVHLITEKPLILSGDLGFSVCGGILPLPITELNTLDSLRKQIESERLSSKLADGTIISLPLEDRFHKERITQAFEKQVNLLLVFSKAIRRCKLVTNSYTKELYWFPDAVFDIPGIEIGNIDFLNSSNQWEQHRLLNFRLTTGSISIELTQNFEIHNYLLQEFPTFWATTPTKESSGLRFIINADFDVTTGRSSLDPTSSKNQELMKVLGCELAEKLDALFQASVGDNWSSLERILDLGDLERYGFWEFLWNIFAMDWISESSDNRSINLIRSGLCGISQGIGHIIYTRKALPNGLSNHLVCVTELQYQICNILAEQKIFSIVSSWESFQKHYPFERLIKNTVWKAVKILLDANSLAKLSNLYLADCLREELGDRNIDVTTASRIGQVINIDQMRNWEISEKTDHQKINEVIQSSSISFMNQSKSYLSAPLLLLYQPKDPEEKRLVAFAPSNRILNSSYTEKALEFFRVCRLPREPINVDELVRWAKISETENQRKAILTYLLDGEQSSEFAECLRGQISGTWMENNPGVTSLLKTKEIQEKQNRALKGEIGWDEIHPVPPPHRRRRLLLQRI</sequence>
<organism evidence="1 2">
    <name type="scientific">Synechocystis salina LEGE 00031</name>
    <dbReference type="NCBI Taxonomy" id="1828736"/>
    <lineage>
        <taxon>Bacteria</taxon>
        <taxon>Bacillati</taxon>
        <taxon>Cyanobacteriota</taxon>
        <taxon>Cyanophyceae</taxon>
        <taxon>Synechococcales</taxon>
        <taxon>Merismopediaceae</taxon>
        <taxon>Synechocystis</taxon>
    </lineage>
</organism>
<proteinExistence type="predicted"/>
<keyword evidence="2" id="KW-1185">Reference proteome</keyword>
<dbReference type="Proteomes" id="UP000658720">
    <property type="component" value="Unassembled WGS sequence"/>
</dbReference>
<gene>
    <name evidence="1" type="ORF">IQ217_17340</name>
</gene>
<reference evidence="1 2" key="1">
    <citation type="submission" date="2020-10" db="EMBL/GenBank/DDBJ databases">
        <authorList>
            <person name="Castelo-Branco R."/>
            <person name="Eusebio N."/>
            <person name="Adriana R."/>
            <person name="Vieira A."/>
            <person name="Brugerolle De Fraissinette N."/>
            <person name="Rezende De Castro R."/>
            <person name="Schneider M.P."/>
            <person name="Vasconcelos V."/>
            <person name="Leao P.N."/>
        </authorList>
    </citation>
    <scope>NUCLEOTIDE SEQUENCE [LARGE SCALE GENOMIC DNA]</scope>
    <source>
        <strain evidence="1 2">LEGE 00031</strain>
    </source>
</reference>
<comment type="caution">
    <text evidence="1">The sequence shown here is derived from an EMBL/GenBank/DDBJ whole genome shotgun (WGS) entry which is preliminary data.</text>
</comment>
<evidence type="ECO:0000313" key="2">
    <source>
        <dbReference type="Proteomes" id="UP000658720"/>
    </source>
</evidence>
<name>A0ABR9VW26_9SYNC</name>
<protein>
    <submittedName>
        <fullName evidence="1">Uncharacterized protein</fullName>
    </submittedName>
</protein>
<dbReference type="RefSeq" id="WP_194020966.1">
    <property type="nucleotide sequence ID" value="NZ_JADEVV010000070.1"/>
</dbReference>